<evidence type="ECO:0000313" key="2">
    <source>
        <dbReference type="Proteomes" id="UP000268093"/>
    </source>
</evidence>
<gene>
    <name evidence="1" type="ORF">BC936DRAFT_137993</name>
</gene>
<protein>
    <submittedName>
        <fullName evidence="1">Uncharacterized protein</fullName>
    </submittedName>
</protein>
<comment type="caution">
    <text evidence="1">The sequence shown here is derived from an EMBL/GenBank/DDBJ whole genome shotgun (WGS) entry which is preliminary data.</text>
</comment>
<name>A0A433CW40_9FUNG</name>
<dbReference type="Proteomes" id="UP000268093">
    <property type="component" value="Unassembled WGS sequence"/>
</dbReference>
<dbReference type="AlphaFoldDB" id="A0A433CW40"/>
<keyword evidence="2" id="KW-1185">Reference proteome</keyword>
<organism evidence="1 2">
    <name type="scientific">Jimgerdemannia flammicorona</name>
    <dbReference type="NCBI Taxonomy" id="994334"/>
    <lineage>
        <taxon>Eukaryota</taxon>
        <taxon>Fungi</taxon>
        <taxon>Fungi incertae sedis</taxon>
        <taxon>Mucoromycota</taxon>
        <taxon>Mucoromycotina</taxon>
        <taxon>Endogonomycetes</taxon>
        <taxon>Endogonales</taxon>
        <taxon>Endogonaceae</taxon>
        <taxon>Jimgerdemannia</taxon>
    </lineage>
</organism>
<reference evidence="1 2" key="1">
    <citation type="journal article" date="2018" name="New Phytol.">
        <title>Phylogenomics of Endogonaceae and evolution of mycorrhizas within Mucoromycota.</title>
        <authorList>
            <person name="Chang Y."/>
            <person name="Desiro A."/>
            <person name="Na H."/>
            <person name="Sandor L."/>
            <person name="Lipzen A."/>
            <person name="Clum A."/>
            <person name="Barry K."/>
            <person name="Grigoriev I.V."/>
            <person name="Martin F.M."/>
            <person name="Stajich J.E."/>
            <person name="Smith M.E."/>
            <person name="Bonito G."/>
            <person name="Spatafora J.W."/>
        </authorList>
    </citation>
    <scope>NUCLEOTIDE SEQUENCE [LARGE SCALE GENOMIC DNA]</scope>
    <source>
        <strain evidence="1 2">GMNB39</strain>
    </source>
</reference>
<dbReference type="OrthoDB" id="2425453at2759"/>
<evidence type="ECO:0000313" key="1">
    <source>
        <dbReference type="EMBL" id="RUP42846.1"/>
    </source>
</evidence>
<dbReference type="EMBL" id="RBNI01012278">
    <property type="protein sequence ID" value="RUP42846.1"/>
    <property type="molecule type" value="Genomic_DNA"/>
</dbReference>
<proteinExistence type="predicted"/>
<sequence>MKFLFAAATILTVATSALAQNPLAIFSSLNRPDPQFSSYSAECQSAIASFTNNTQLSGCSINELKNSLMNNTDINKNLDQYCAAKCDSNAINSTANSIRTSCAKEIAANDAGGAASLYYLISIWTPLSEAICLKSSDNTYCIVDTVTAINATFSNATIVTAISTSADINSFIAAFPTSLICTACNKNALNILANFIKSSAGIAIFGNNATTELDQLDTALSKKCSVSKFIDGNTQAKSVSSASSLASPAIFTVVVGAVAIATSFVL</sequence>
<accession>A0A433CW40</accession>